<dbReference type="AlphaFoldDB" id="A0A836IMG5"/>
<evidence type="ECO:0000313" key="5">
    <source>
        <dbReference type="Proteomes" id="UP000674318"/>
    </source>
</evidence>
<keyword evidence="1" id="KW-0175">Coiled coil</keyword>
<feature type="chain" id="PRO_5032719663" evidence="3">
    <location>
        <begin position="26"/>
        <end position="714"/>
    </location>
</feature>
<feature type="compositionally biased region" description="Low complexity" evidence="2">
    <location>
        <begin position="217"/>
        <end position="226"/>
    </location>
</feature>
<dbReference type="RefSeq" id="XP_067755394.1">
    <property type="nucleotide sequence ID" value="XM_067898950.1"/>
</dbReference>
<evidence type="ECO:0000313" key="4">
    <source>
        <dbReference type="EMBL" id="KAG5498640.1"/>
    </source>
</evidence>
<dbReference type="Gene3D" id="1.10.418.10">
    <property type="entry name" value="Calponin-like domain"/>
    <property type="match status" value="1"/>
</dbReference>
<feature type="compositionally biased region" description="Polar residues" evidence="2">
    <location>
        <begin position="102"/>
        <end position="114"/>
    </location>
</feature>
<accession>A0A836IMG5</accession>
<name>A0A836IMG5_9TRYP</name>
<dbReference type="SUPFAM" id="SSF116907">
    <property type="entry name" value="Hook domain"/>
    <property type="match status" value="1"/>
</dbReference>
<comment type="caution">
    <text evidence="4">The sequence shown here is derived from an EMBL/GenBank/DDBJ whole genome shotgun (WGS) entry which is preliminary data.</text>
</comment>
<feature type="region of interest" description="Disordered" evidence="2">
    <location>
        <begin position="193"/>
        <end position="226"/>
    </location>
</feature>
<evidence type="ECO:0000256" key="3">
    <source>
        <dbReference type="SAM" id="SignalP"/>
    </source>
</evidence>
<dbReference type="Proteomes" id="UP000674318">
    <property type="component" value="Unassembled WGS sequence"/>
</dbReference>
<evidence type="ECO:0000256" key="2">
    <source>
        <dbReference type="SAM" id="MobiDB-lite"/>
    </source>
</evidence>
<feature type="signal peptide" evidence="3">
    <location>
        <begin position="1"/>
        <end position="25"/>
    </location>
</feature>
<protein>
    <submittedName>
        <fullName evidence="4">Uncharacterized protein</fullName>
    </submittedName>
</protein>
<gene>
    <name evidence="4" type="ORF">JKF63_02926</name>
</gene>
<sequence>MTSQERQAAMLALVRRLLLLDRTDASGYTLTNFAQLSDGAALYSTLRLIAPDVFPSTCTDPTDESVTVSFSTVSMPEVDAQRRERNMRVLLRGISAYTQEAMSTTSSRPVTQGLNPAVLAGSSGEPDEGSTSKEAVQQQQQQQLTHLAGVVVTLVVLSGVPAVLSEVKALSRQEQVVLSDWVKEIMRVHELKPSRRGGAGSGQGVSGSSAHLCPPNGSQTTSGSSVAASSLTTSGAAGGTFPSSQFFNGAHSRAAAAAAGEEDEGYYRNATYQLRHELAEVKAELTALQDAYRLSSEDKEIAEGKYQLLLHDQAKMSPAVTALAGVATTEGGASEVADGESSDILSVWQRRCAQKDETISALKARVEQQSTQVTALREAAAAHEMALQALRRRLKSAEEGIIVKSEERREAVQKLAVTEDKLAEQMKARMELETQVEELQSRVMVLTLDQDRLRGLGHDDVSQFNSSFVSNGSVDRVLALENELDDARQQRDNLQRQVGILQRQMAAMVVPVADVSTANDTWRAQLRQVEREREDLRQQLTTALGRLGDLQRQLTARAVTTATTALTTPRGGDAEQVEEASGAANAGDLISSIAEEGGVESRPLSTDADSLHDENVHLAPGSKTCEAMRREQVILSSLLLQYSYRNLLLQQHQTLLHKDAIEADMSRRRQAEEHLEMRRQAPSSVLTMQRRDVEQGLLETVLLGGRSRMMHEEN</sequence>
<evidence type="ECO:0000256" key="1">
    <source>
        <dbReference type="SAM" id="Coils"/>
    </source>
</evidence>
<dbReference type="KEGG" id="phet:94289027"/>
<feature type="coiled-coil region" evidence="1">
    <location>
        <begin position="477"/>
        <end position="553"/>
    </location>
</feature>
<feature type="coiled-coil region" evidence="1">
    <location>
        <begin position="359"/>
        <end position="449"/>
    </location>
</feature>
<feature type="region of interest" description="Disordered" evidence="2">
    <location>
        <begin position="102"/>
        <end position="140"/>
    </location>
</feature>
<dbReference type="InterPro" id="IPR036872">
    <property type="entry name" value="CH_dom_sf"/>
</dbReference>
<dbReference type="EMBL" id="JAFJZO010000030">
    <property type="protein sequence ID" value="KAG5498640.1"/>
    <property type="molecule type" value="Genomic_DNA"/>
</dbReference>
<dbReference type="SUPFAM" id="SSF57997">
    <property type="entry name" value="Tropomyosin"/>
    <property type="match status" value="1"/>
</dbReference>
<proteinExistence type="predicted"/>
<dbReference type="OrthoDB" id="250961at2759"/>
<dbReference type="GeneID" id="94289027"/>
<feature type="region of interest" description="Disordered" evidence="2">
    <location>
        <begin position="562"/>
        <end position="584"/>
    </location>
</feature>
<organism evidence="4 5">
    <name type="scientific">Porcisia hertigi</name>
    <dbReference type="NCBI Taxonomy" id="2761500"/>
    <lineage>
        <taxon>Eukaryota</taxon>
        <taxon>Discoba</taxon>
        <taxon>Euglenozoa</taxon>
        <taxon>Kinetoplastea</taxon>
        <taxon>Metakinetoplastina</taxon>
        <taxon>Trypanosomatida</taxon>
        <taxon>Trypanosomatidae</taxon>
        <taxon>Leishmaniinae</taxon>
        <taxon>Porcisia</taxon>
    </lineage>
</organism>
<reference evidence="4 5" key="1">
    <citation type="submission" date="2021-02" db="EMBL/GenBank/DDBJ databases">
        <title>Porcisia hertigi Genome sequencing and assembly.</title>
        <authorList>
            <person name="Almutairi H."/>
            <person name="Gatherer D."/>
        </authorList>
    </citation>
    <scope>NUCLEOTIDE SEQUENCE [LARGE SCALE GENOMIC DNA]</scope>
    <source>
        <strain evidence="4 5">C119</strain>
    </source>
</reference>
<keyword evidence="5" id="KW-1185">Reference proteome</keyword>
<keyword evidence="3" id="KW-0732">Signal</keyword>